<dbReference type="Proteomes" id="UP000198959">
    <property type="component" value="Unassembled WGS sequence"/>
</dbReference>
<dbReference type="Pfam" id="PF13646">
    <property type="entry name" value="HEAT_2"/>
    <property type="match status" value="1"/>
</dbReference>
<dbReference type="RefSeq" id="WP_091648359.1">
    <property type="nucleotide sequence ID" value="NZ_FMHW01000002.1"/>
</dbReference>
<sequence length="313" mass="34883">MDDRIARIQAKLAALPSTEKAVLNPVLTEQQVSGFEDLHGIRLPEEFRQFVTRIGHGGYGPTYGLLSMDRWMPPRKEVHGKLAEPFPFAPDEYVSTWSSDEGGQMLPFPGTIAVVWGGCSQYTLLVVTGPGCGRLVEVVTDSDVVPHFHTDADFLAWYERWLDFTLAGHRDLTWFSHQMAGDEPELVDTLVNSAFATRRNAAAYTFITYPGPRASLPDVLVQALSTEPHPLVRKTILRALQAQGKQGRDLLPAALADPVPDVRCLAAILMAANTRQGMRLSPGLRRTLADHLRVEDDRSVRDTIQRLLDWPHR</sequence>
<evidence type="ECO:0000313" key="2">
    <source>
        <dbReference type="Proteomes" id="UP000198959"/>
    </source>
</evidence>
<dbReference type="EMBL" id="FMHW01000002">
    <property type="protein sequence ID" value="SCL38960.1"/>
    <property type="molecule type" value="Genomic_DNA"/>
</dbReference>
<dbReference type="InterPro" id="IPR037883">
    <property type="entry name" value="Knr4/Smi1-like_sf"/>
</dbReference>
<dbReference type="SUPFAM" id="SSF160631">
    <property type="entry name" value="SMI1/KNR4-like"/>
    <property type="match status" value="1"/>
</dbReference>
<proteinExistence type="predicted"/>
<dbReference type="STRING" id="145854.GA0074692_5195"/>
<gene>
    <name evidence="1" type="ORF">GA0074692_5195</name>
</gene>
<organism evidence="1 2">
    <name type="scientific">Micromonospora pallida</name>
    <dbReference type="NCBI Taxonomy" id="145854"/>
    <lineage>
        <taxon>Bacteria</taxon>
        <taxon>Bacillati</taxon>
        <taxon>Actinomycetota</taxon>
        <taxon>Actinomycetes</taxon>
        <taxon>Micromonosporales</taxon>
        <taxon>Micromonosporaceae</taxon>
        <taxon>Micromonospora</taxon>
    </lineage>
</organism>
<reference evidence="2" key="1">
    <citation type="submission" date="2016-06" db="EMBL/GenBank/DDBJ databases">
        <authorList>
            <person name="Varghese N."/>
            <person name="Submissions Spin"/>
        </authorList>
    </citation>
    <scope>NUCLEOTIDE SEQUENCE [LARGE SCALE GENOMIC DNA]</scope>
    <source>
        <strain evidence="2">DSM 43817</strain>
    </source>
</reference>
<dbReference type="SUPFAM" id="SSF48371">
    <property type="entry name" value="ARM repeat"/>
    <property type="match status" value="1"/>
</dbReference>
<dbReference type="InterPro" id="IPR011989">
    <property type="entry name" value="ARM-like"/>
</dbReference>
<dbReference type="InterPro" id="IPR016024">
    <property type="entry name" value="ARM-type_fold"/>
</dbReference>
<keyword evidence="2" id="KW-1185">Reference proteome</keyword>
<evidence type="ECO:0000313" key="1">
    <source>
        <dbReference type="EMBL" id="SCL38960.1"/>
    </source>
</evidence>
<dbReference type="AlphaFoldDB" id="A0A1C6TAY1"/>
<accession>A0A1C6TAY1</accession>
<protein>
    <submittedName>
        <fullName evidence="1">HEAT repeat-containing protein</fullName>
    </submittedName>
</protein>
<dbReference type="Gene3D" id="1.25.10.10">
    <property type="entry name" value="Leucine-rich Repeat Variant"/>
    <property type="match status" value="1"/>
</dbReference>
<name>A0A1C6TAY1_9ACTN</name>